<dbReference type="Gene3D" id="2.120.10.80">
    <property type="entry name" value="Kelch-type beta propeller"/>
    <property type="match status" value="1"/>
</dbReference>
<dbReference type="SUPFAM" id="SSF117281">
    <property type="entry name" value="Kelch motif"/>
    <property type="match status" value="1"/>
</dbReference>
<dbReference type="AlphaFoldDB" id="A0AAV9X6P6"/>
<feature type="compositionally biased region" description="Polar residues" evidence="3">
    <location>
        <begin position="514"/>
        <end position="542"/>
    </location>
</feature>
<protein>
    <recommendedName>
        <fullName evidence="8">Galactose oxidase</fullName>
    </recommendedName>
</protein>
<feature type="compositionally biased region" description="Polar residues" evidence="3">
    <location>
        <begin position="640"/>
        <end position="674"/>
    </location>
</feature>
<dbReference type="Proteomes" id="UP001365542">
    <property type="component" value="Unassembled WGS sequence"/>
</dbReference>
<keyword evidence="1" id="KW-0677">Repeat</keyword>
<evidence type="ECO:0000256" key="2">
    <source>
        <dbReference type="ARBA" id="ARBA00023004"/>
    </source>
</evidence>
<name>A0AAV9X6P6_9PEZI</name>
<accession>A0AAV9X6P6</accession>
<evidence type="ECO:0008006" key="8">
    <source>
        <dbReference type="Google" id="ProtNLM"/>
    </source>
</evidence>
<evidence type="ECO:0000313" key="6">
    <source>
        <dbReference type="EMBL" id="KAK6537357.1"/>
    </source>
</evidence>
<evidence type="ECO:0000256" key="4">
    <source>
        <dbReference type="SAM" id="Phobius"/>
    </source>
</evidence>
<feature type="region of interest" description="Disordered" evidence="3">
    <location>
        <begin position="595"/>
        <end position="614"/>
    </location>
</feature>
<sequence length="783" mass="83982">MVSFRGAKSLAGSSFLRALVISLLGSDICISQVQARSVELRGGHEGLHLRHAQRGERRQVGLTSLLDRAIGMDDSEHGGVCTISGVQSAIVNGMLYISGGEILYNKSPSPEKTITGPNRNTFWIDLSLEFNSTIYPLQVAKFPDDIPSFTDAAFFPAEDAKIYQYEGSSNKDVNETTPGILVLDTITKTWSAEPQMGDKIAHAEEGSFVSVPQQGLGFWIGGIATSDSSGRLTATVLNQLVRFDTISKEWNVEETGFAGRVRGNTVYVPIGENGMLVNFAGGEVEKDNVAIASLDHVEVYDIASSKWYSQETIGDSNSDTTIATKISTGFPAGRLNPCSVVVDASKSNYHIYMFGGAAAQDESSVILDDIWVLSIPAFEWKSVGKSDVGQWDSRCHLASKSQVILVGGKTSAGQCESRLFKVFDLNKLGFTDTFDPNAGDYRPLISLPGGTTDLEPAVGILQSTVIHTGLARMVPTATLTRSQSEITAANTSAALIVPVSSENTIPITSAIQSPKSSTTIKQTSEISTGKPWSTQSQSQISDSNTKTKVLSSTLSTLTTTPYHTTSISITNLITKPLINTHRSTTTITFKVSTSTRSSNARTTHRTQHSSISPSLESAITSSIASITVTTVSTVSISTTPPEFTNYTPPDLSVPTNTDDSQAASVTTANSPRPTLTPYKNTTGIIAGAIVGSIGLIGGLITIFVIFCYRAKPTSVRRLRRDKRNSGAEDLLATGPQMRSATFLNGDDIPIPPRVEASTRRKSRMDWVRFSKARGLVEVFELGS</sequence>
<feature type="region of interest" description="Disordered" evidence="3">
    <location>
        <begin position="514"/>
        <end position="545"/>
    </location>
</feature>
<feature type="transmembrane region" description="Helical" evidence="4">
    <location>
        <begin position="684"/>
        <end position="710"/>
    </location>
</feature>
<keyword evidence="7" id="KW-1185">Reference proteome</keyword>
<dbReference type="PANTHER" id="PTHR47435:SF4">
    <property type="entry name" value="KELCH REPEAT PROTEIN (AFU_ORTHOLOGUE AFUA_5G12780)"/>
    <property type="match status" value="1"/>
</dbReference>
<dbReference type="EMBL" id="JAVHJO010000009">
    <property type="protein sequence ID" value="KAK6537357.1"/>
    <property type="molecule type" value="Genomic_DNA"/>
</dbReference>
<reference evidence="6 7" key="1">
    <citation type="submission" date="2019-10" db="EMBL/GenBank/DDBJ databases">
        <authorList>
            <person name="Palmer J.M."/>
        </authorList>
    </citation>
    <scope>NUCLEOTIDE SEQUENCE [LARGE SCALE GENOMIC DNA]</scope>
    <source>
        <strain evidence="6 7">TWF694</strain>
    </source>
</reference>
<dbReference type="PANTHER" id="PTHR47435">
    <property type="entry name" value="KELCH REPEAT PROTEIN (AFU_ORTHOLOGUE AFUA_5G12780)"/>
    <property type="match status" value="1"/>
</dbReference>
<gene>
    <name evidence="6" type="ORF">TWF694_011549</name>
</gene>
<keyword evidence="2" id="KW-0408">Iron</keyword>
<organism evidence="6 7">
    <name type="scientific">Orbilia ellipsospora</name>
    <dbReference type="NCBI Taxonomy" id="2528407"/>
    <lineage>
        <taxon>Eukaryota</taxon>
        <taxon>Fungi</taxon>
        <taxon>Dikarya</taxon>
        <taxon>Ascomycota</taxon>
        <taxon>Pezizomycotina</taxon>
        <taxon>Orbiliomycetes</taxon>
        <taxon>Orbiliales</taxon>
        <taxon>Orbiliaceae</taxon>
        <taxon>Orbilia</taxon>
    </lineage>
</organism>
<evidence type="ECO:0000256" key="3">
    <source>
        <dbReference type="SAM" id="MobiDB-lite"/>
    </source>
</evidence>
<feature type="region of interest" description="Disordered" evidence="3">
    <location>
        <begin position="637"/>
        <end position="674"/>
    </location>
</feature>
<proteinExistence type="predicted"/>
<evidence type="ECO:0000256" key="1">
    <source>
        <dbReference type="ARBA" id="ARBA00022737"/>
    </source>
</evidence>
<keyword evidence="5" id="KW-0732">Signal</keyword>
<keyword evidence="4" id="KW-0812">Transmembrane</keyword>
<evidence type="ECO:0000256" key="5">
    <source>
        <dbReference type="SAM" id="SignalP"/>
    </source>
</evidence>
<feature type="chain" id="PRO_5043328807" description="Galactose oxidase" evidence="5">
    <location>
        <begin position="36"/>
        <end position="783"/>
    </location>
</feature>
<feature type="signal peptide" evidence="5">
    <location>
        <begin position="1"/>
        <end position="35"/>
    </location>
</feature>
<comment type="caution">
    <text evidence="6">The sequence shown here is derived from an EMBL/GenBank/DDBJ whole genome shotgun (WGS) entry which is preliminary data.</text>
</comment>
<dbReference type="InterPro" id="IPR015915">
    <property type="entry name" value="Kelch-typ_b-propeller"/>
</dbReference>
<keyword evidence="4" id="KW-1133">Transmembrane helix</keyword>
<dbReference type="GO" id="GO:0019760">
    <property type="term" value="P:glucosinolate metabolic process"/>
    <property type="evidence" value="ECO:0007669"/>
    <property type="project" value="UniProtKB-ARBA"/>
</dbReference>
<keyword evidence="4" id="KW-0472">Membrane</keyword>
<evidence type="ECO:0000313" key="7">
    <source>
        <dbReference type="Proteomes" id="UP001365542"/>
    </source>
</evidence>